<name>A0ABU2NYZ2_9ACTN</name>
<feature type="transmembrane region" description="Helical" evidence="1">
    <location>
        <begin position="58"/>
        <end position="79"/>
    </location>
</feature>
<keyword evidence="1" id="KW-1133">Transmembrane helix</keyword>
<reference evidence="3" key="1">
    <citation type="submission" date="2023-07" db="EMBL/GenBank/DDBJ databases">
        <title>30 novel species of actinomycetes from the DSMZ collection.</title>
        <authorList>
            <person name="Nouioui I."/>
        </authorList>
    </citation>
    <scope>NUCLEOTIDE SEQUENCE [LARGE SCALE GENOMIC DNA]</scope>
    <source>
        <strain evidence="3">DSM 42041</strain>
    </source>
</reference>
<proteinExistence type="predicted"/>
<dbReference type="RefSeq" id="WP_311675567.1">
    <property type="nucleotide sequence ID" value="NZ_JAVREQ010000028.1"/>
</dbReference>
<keyword evidence="1" id="KW-0812">Transmembrane</keyword>
<feature type="transmembrane region" description="Helical" evidence="1">
    <location>
        <begin position="141"/>
        <end position="160"/>
    </location>
</feature>
<protein>
    <submittedName>
        <fullName evidence="2">Anthrone oxygenase family protein</fullName>
    </submittedName>
</protein>
<feature type="transmembrane region" description="Helical" evidence="1">
    <location>
        <begin position="12"/>
        <end position="37"/>
    </location>
</feature>
<evidence type="ECO:0000313" key="3">
    <source>
        <dbReference type="Proteomes" id="UP001183414"/>
    </source>
</evidence>
<dbReference type="Pfam" id="PF08592">
    <property type="entry name" value="Anthrone_oxy"/>
    <property type="match status" value="1"/>
</dbReference>
<dbReference type="Proteomes" id="UP001183414">
    <property type="component" value="Unassembled WGS sequence"/>
</dbReference>
<evidence type="ECO:0000256" key="1">
    <source>
        <dbReference type="SAM" id="Phobius"/>
    </source>
</evidence>
<dbReference type="InterPro" id="IPR013901">
    <property type="entry name" value="Anthrone_oxy"/>
</dbReference>
<gene>
    <name evidence="2" type="ORF">RM572_24415</name>
</gene>
<comment type="caution">
    <text evidence="2">The sequence shown here is derived from an EMBL/GenBank/DDBJ whole genome shotgun (WGS) entry which is preliminary data.</text>
</comment>
<evidence type="ECO:0000313" key="2">
    <source>
        <dbReference type="EMBL" id="MDT0381910.1"/>
    </source>
</evidence>
<keyword evidence="1" id="KW-0472">Membrane</keyword>
<accession>A0ABU2NYZ2</accession>
<keyword evidence="3" id="KW-1185">Reference proteome</keyword>
<organism evidence="2 3">
    <name type="scientific">Streptomyces hazeniae</name>
    <dbReference type="NCBI Taxonomy" id="3075538"/>
    <lineage>
        <taxon>Bacteria</taxon>
        <taxon>Bacillati</taxon>
        <taxon>Actinomycetota</taxon>
        <taxon>Actinomycetes</taxon>
        <taxon>Kitasatosporales</taxon>
        <taxon>Streptomycetaceae</taxon>
        <taxon>Streptomyces</taxon>
    </lineage>
</organism>
<dbReference type="EMBL" id="JAVREQ010000028">
    <property type="protein sequence ID" value="MDT0381910.1"/>
    <property type="molecule type" value="Genomic_DNA"/>
</dbReference>
<feature type="transmembrane region" description="Helical" evidence="1">
    <location>
        <begin position="85"/>
        <end position="104"/>
    </location>
</feature>
<sequence>MLEVWQGVALVAATLLTGVMAGLYFAFSIAVMPGLGACDDRTFTEAMRAVNRKILNGWFGLAFAGAPVVVLVAGVLHLGGETTRVSFWTLAAFLLYAFTLAITFRVNVPLNNDLDAAAPDEPTGARQAFERRWVRWNHARTLLGIASLGCLAWALVVHGGQG</sequence>